<evidence type="ECO:0000313" key="3">
    <source>
        <dbReference type="Proteomes" id="UP000003843"/>
    </source>
</evidence>
<feature type="compositionally biased region" description="Basic residues" evidence="1">
    <location>
        <begin position="1"/>
        <end position="11"/>
    </location>
</feature>
<evidence type="ECO:0000256" key="1">
    <source>
        <dbReference type="SAM" id="MobiDB-lite"/>
    </source>
</evidence>
<accession>D0W8D9</accession>
<name>D0W8D9_NEILA</name>
<protein>
    <submittedName>
        <fullName evidence="2">Uncharacterized protein</fullName>
    </submittedName>
</protein>
<feature type="compositionally biased region" description="Basic residues" evidence="1">
    <location>
        <begin position="21"/>
        <end position="42"/>
    </location>
</feature>
<organism evidence="2 3">
    <name type="scientific">Neisseria lactamica ATCC 23970</name>
    <dbReference type="NCBI Taxonomy" id="546265"/>
    <lineage>
        <taxon>Bacteria</taxon>
        <taxon>Pseudomonadati</taxon>
        <taxon>Pseudomonadota</taxon>
        <taxon>Betaproteobacteria</taxon>
        <taxon>Neisseriales</taxon>
        <taxon>Neisseriaceae</taxon>
        <taxon>Neisseria</taxon>
    </lineage>
</organism>
<dbReference type="EMBL" id="ACEQ02000008">
    <property type="protein sequence ID" value="EEZ76070.1"/>
    <property type="molecule type" value="Genomic_DNA"/>
</dbReference>
<proteinExistence type="predicted"/>
<feature type="region of interest" description="Disordered" evidence="1">
    <location>
        <begin position="1"/>
        <end position="62"/>
    </location>
</feature>
<evidence type="ECO:0000313" key="2">
    <source>
        <dbReference type="EMBL" id="EEZ76070.1"/>
    </source>
</evidence>
<sequence>MPCISGRRRFALSRTSPNKFPHTRRHTKHRPKENRRPNRSCRQRGCNRNQAQKQTPFKNAAR</sequence>
<reference evidence="2 3" key="1">
    <citation type="submission" date="2009-10" db="EMBL/GenBank/DDBJ databases">
        <authorList>
            <person name="Weinstock G."/>
            <person name="Sodergren E."/>
            <person name="Clifton S."/>
            <person name="Fulton L."/>
            <person name="Fulton B."/>
            <person name="Courtney L."/>
            <person name="Fronick C."/>
            <person name="Harrison M."/>
            <person name="Strong C."/>
            <person name="Farmer C."/>
            <person name="Delahaunty K."/>
            <person name="Markovic C."/>
            <person name="Hall O."/>
            <person name="Minx P."/>
            <person name="Tomlinson C."/>
            <person name="Mitreva M."/>
            <person name="Nelson J."/>
            <person name="Hou S."/>
            <person name="Wollam A."/>
            <person name="Pepin K.H."/>
            <person name="Johnson M."/>
            <person name="Bhonagiri V."/>
            <person name="Nash W.E."/>
            <person name="Warren W."/>
            <person name="Chinwalla A."/>
            <person name="Mardis E.R."/>
            <person name="Wilson R.K."/>
        </authorList>
    </citation>
    <scope>NUCLEOTIDE SEQUENCE [LARGE SCALE GENOMIC DNA]</scope>
    <source>
        <strain evidence="2 3">ATCC 23970</strain>
    </source>
</reference>
<dbReference type="Proteomes" id="UP000003843">
    <property type="component" value="Unassembled WGS sequence"/>
</dbReference>
<feature type="compositionally biased region" description="Polar residues" evidence="1">
    <location>
        <begin position="46"/>
        <end position="62"/>
    </location>
</feature>
<dbReference type="AlphaFoldDB" id="D0W8D9"/>
<comment type="caution">
    <text evidence="2">The sequence shown here is derived from an EMBL/GenBank/DDBJ whole genome shotgun (WGS) entry which is preliminary data.</text>
</comment>
<gene>
    <name evidence="2" type="ORF">NEILACOT_03792</name>
</gene>